<evidence type="ECO:0000256" key="4">
    <source>
        <dbReference type="ARBA" id="ARBA00023136"/>
    </source>
</evidence>
<dbReference type="NCBIfam" id="TIGR03500">
    <property type="entry name" value="FliO_TIGR"/>
    <property type="match status" value="1"/>
</dbReference>
<dbReference type="PANTHER" id="PTHR38766:SF1">
    <property type="entry name" value="FLAGELLAR PROTEIN FLIO"/>
    <property type="match status" value="1"/>
</dbReference>
<evidence type="ECO:0000313" key="10">
    <source>
        <dbReference type="Proteomes" id="UP000310016"/>
    </source>
</evidence>
<evidence type="ECO:0000256" key="3">
    <source>
        <dbReference type="ARBA" id="ARBA00022989"/>
    </source>
</evidence>
<keyword evidence="10" id="KW-1185">Reference proteome</keyword>
<dbReference type="GO" id="GO:0005886">
    <property type="term" value="C:plasma membrane"/>
    <property type="evidence" value="ECO:0007669"/>
    <property type="project" value="UniProtKB-SubCell"/>
</dbReference>
<keyword evidence="4 7" id="KW-0472">Membrane</keyword>
<keyword evidence="2 7" id="KW-0812">Transmembrane</keyword>
<dbReference type="InterPro" id="IPR052205">
    <property type="entry name" value="FliO/MopB"/>
</dbReference>
<keyword evidence="9" id="KW-0969">Cilium</keyword>
<organism evidence="9 10">
    <name type="scientific">Chitiniphilus eburneus</name>
    <dbReference type="NCBI Taxonomy" id="2571148"/>
    <lineage>
        <taxon>Bacteria</taxon>
        <taxon>Pseudomonadati</taxon>
        <taxon>Pseudomonadota</taxon>
        <taxon>Betaproteobacteria</taxon>
        <taxon>Neisseriales</taxon>
        <taxon>Chitinibacteraceae</taxon>
        <taxon>Chitiniphilus</taxon>
    </lineage>
</organism>
<dbReference type="Pfam" id="PF04347">
    <property type="entry name" value="FliO"/>
    <property type="match status" value="1"/>
</dbReference>
<dbReference type="GO" id="GO:0009425">
    <property type="term" value="C:bacterial-type flagellum basal body"/>
    <property type="evidence" value="ECO:0007669"/>
    <property type="project" value="UniProtKB-SubCell"/>
</dbReference>
<dbReference type="PANTHER" id="PTHR38766">
    <property type="entry name" value="FLAGELLAR PROTEIN FLIO"/>
    <property type="match status" value="1"/>
</dbReference>
<evidence type="ECO:0000256" key="5">
    <source>
        <dbReference type="ARBA" id="ARBA00023143"/>
    </source>
</evidence>
<feature type="chain" id="PRO_5020306723" description="Flagellar protein" evidence="8">
    <location>
        <begin position="22"/>
        <end position="141"/>
    </location>
</feature>
<evidence type="ECO:0000256" key="8">
    <source>
        <dbReference type="SAM" id="SignalP"/>
    </source>
</evidence>
<dbReference type="Proteomes" id="UP000310016">
    <property type="component" value="Unassembled WGS sequence"/>
</dbReference>
<feature type="transmembrane region" description="Helical" evidence="7">
    <location>
        <begin position="37"/>
        <end position="54"/>
    </location>
</feature>
<proteinExistence type="inferred from homology"/>
<keyword evidence="9" id="KW-0282">Flagellum</keyword>
<evidence type="ECO:0000256" key="1">
    <source>
        <dbReference type="ARBA" id="ARBA00022475"/>
    </source>
</evidence>
<comment type="subcellular location">
    <subcellularLocation>
        <location evidence="7">Cell membrane</location>
    </subcellularLocation>
    <subcellularLocation>
        <location evidence="7">Bacterial flagellum basal body</location>
    </subcellularLocation>
</comment>
<evidence type="ECO:0000256" key="2">
    <source>
        <dbReference type="ARBA" id="ARBA00022692"/>
    </source>
</evidence>
<dbReference type="OrthoDB" id="9182371at2"/>
<comment type="caution">
    <text evidence="9">The sequence shown here is derived from an EMBL/GenBank/DDBJ whole genome shotgun (WGS) entry which is preliminary data.</text>
</comment>
<dbReference type="InterPro" id="IPR022781">
    <property type="entry name" value="Flagellar_biosynth_FliO"/>
</dbReference>
<comment type="similarity">
    <text evidence="6 7">Belongs to the FliO/MopB family.</text>
</comment>
<keyword evidence="1 7" id="KW-1003">Cell membrane</keyword>
<protein>
    <recommendedName>
        <fullName evidence="7">Flagellar protein</fullName>
    </recommendedName>
</protein>
<dbReference type="RefSeq" id="WP_136773823.1">
    <property type="nucleotide sequence ID" value="NZ_CP156074.1"/>
</dbReference>
<keyword evidence="8" id="KW-0732">Signal</keyword>
<evidence type="ECO:0000256" key="7">
    <source>
        <dbReference type="RuleBase" id="RU362064"/>
    </source>
</evidence>
<keyword evidence="5 7" id="KW-0975">Bacterial flagellum</keyword>
<reference evidence="9 10" key="1">
    <citation type="submission" date="2019-04" db="EMBL/GenBank/DDBJ databases">
        <title>Chitiniphilus eburnea sp. nov., a novel chitinolytic bacterium isolated from aquaculture sludge.</title>
        <authorList>
            <person name="Sheng M."/>
        </authorList>
    </citation>
    <scope>NUCLEOTIDE SEQUENCE [LARGE SCALE GENOMIC DNA]</scope>
    <source>
        <strain evidence="9 10">HX-2-15</strain>
    </source>
</reference>
<name>A0A4U0PWL7_9NEIS</name>
<evidence type="ECO:0000313" key="9">
    <source>
        <dbReference type="EMBL" id="TJZ72909.1"/>
    </source>
</evidence>
<dbReference type="AlphaFoldDB" id="A0A4U0PWL7"/>
<accession>A0A4U0PWL7</accession>
<dbReference type="GO" id="GO:0044781">
    <property type="term" value="P:bacterial-type flagellum organization"/>
    <property type="evidence" value="ECO:0007669"/>
    <property type="project" value="UniProtKB-UniRule"/>
</dbReference>
<keyword evidence="9" id="KW-0966">Cell projection</keyword>
<keyword evidence="3 7" id="KW-1133">Transmembrane helix</keyword>
<sequence>MSLWFRRLIACIAFQPVVAHAATAPAGPGLADFGQTLFALLVVLGLIVLGAWFLRRFSLLPNAGGGRLRVVSGVLVGGKERVVIVEVEGSWLVLGVTSQSINLLHTLPRPDDAPPAPIPAVPAFAEKLAQIIKKQRERPGA</sequence>
<evidence type="ECO:0000256" key="6">
    <source>
        <dbReference type="ARBA" id="ARBA00037937"/>
    </source>
</evidence>
<feature type="signal peptide" evidence="8">
    <location>
        <begin position="1"/>
        <end position="21"/>
    </location>
</feature>
<dbReference type="EMBL" id="SUMF01000014">
    <property type="protein sequence ID" value="TJZ72909.1"/>
    <property type="molecule type" value="Genomic_DNA"/>
</dbReference>
<gene>
    <name evidence="9" type="primary">fliO</name>
    <name evidence="9" type="ORF">FAZ21_12780</name>
</gene>